<reference evidence="2" key="1">
    <citation type="submission" date="2016-02" db="EMBL/GenBank/DDBJ databases">
        <title>Genome sequence of Bacillus trypoxylicola KCTC 13244(T).</title>
        <authorList>
            <person name="Jeong H."/>
            <person name="Park S.-H."/>
            <person name="Choi S.-K."/>
        </authorList>
    </citation>
    <scope>NUCLEOTIDE SEQUENCE [LARGE SCALE GENOMIC DNA]</scope>
    <source>
        <strain evidence="2">KCTC 13244</strain>
    </source>
</reference>
<protein>
    <submittedName>
        <fullName evidence="2">Uncharacterized protein</fullName>
    </submittedName>
</protein>
<evidence type="ECO:0000256" key="1">
    <source>
        <dbReference type="SAM" id="MobiDB-lite"/>
    </source>
</evidence>
<dbReference type="STRING" id="519424.AZF04_00620"/>
<dbReference type="Pfam" id="PF14179">
    <property type="entry name" value="YppG"/>
    <property type="match status" value="1"/>
</dbReference>
<organism evidence="2 3">
    <name type="scientific">Alkalihalobacillus trypoxylicola</name>
    <dbReference type="NCBI Taxonomy" id="519424"/>
    <lineage>
        <taxon>Bacteria</taxon>
        <taxon>Bacillati</taxon>
        <taxon>Bacillota</taxon>
        <taxon>Bacilli</taxon>
        <taxon>Bacillales</taxon>
        <taxon>Bacillaceae</taxon>
        <taxon>Alkalihalobacillus</taxon>
    </lineage>
</organism>
<gene>
    <name evidence="2" type="ORF">AZF04_00620</name>
</gene>
<evidence type="ECO:0000313" key="2">
    <source>
        <dbReference type="EMBL" id="KYG34870.1"/>
    </source>
</evidence>
<feature type="region of interest" description="Disordered" evidence="1">
    <location>
        <begin position="1"/>
        <end position="71"/>
    </location>
</feature>
<comment type="caution">
    <text evidence="2">The sequence shown here is derived from an EMBL/GenBank/DDBJ whole genome shotgun (WGS) entry which is preliminary data.</text>
</comment>
<evidence type="ECO:0000313" key="3">
    <source>
        <dbReference type="Proteomes" id="UP000075806"/>
    </source>
</evidence>
<proteinExistence type="predicted"/>
<dbReference type="RefSeq" id="WP_061947125.1">
    <property type="nucleotide sequence ID" value="NZ_LTAO01000001.1"/>
</dbReference>
<accession>A0A162F659</accession>
<dbReference type="Proteomes" id="UP000075806">
    <property type="component" value="Unassembled WGS sequence"/>
</dbReference>
<feature type="compositionally biased region" description="Basic and acidic residues" evidence="1">
    <location>
        <begin position="54"/>
        <end position="68"/>
    </location>
</feature>
<dbReference type="InterPro" id="IPR025555">
    <property type="entry name" value="YppG"/>
</dbReference>
<dbReference type="OrthoDB" id="2456726at2"/>
<name>A0A162F659_9BACI</name>
<sequence length="122" mass="14249">MYNPHFQHYRKNNNQPSIQPYYQPKPMHSPYHSMKPSPNHSNKPIFRPFSSKTLQKEGRFPNKEKENDLPTLKSPSLLKKVFFDEQGQIDLSQAVKTVDQVARVVGEITPIVQQVSHFFTKK</sequence>
<keyword evidence="3" id="KW-1185">Reference proteome</keyword>
<dbReference type="EMBL" id="LTAO01000001">
    <property type="protein sequence ID" value="KYG34870.1"/>
    <property type="molecule type" value="Genomic_DNA"/>
</dbReference>
<dbReference type="AlphaFoldDB" id="A0A162F659"/>